<dbReference type="InterPro" id="IPR000771">
    <property type="entry name" value="FBA_II"/>
</dbReference>
<feature type="binding site" evidence="2">
    <location>
        <position position="134"/>
    </location>
    <ligand>
        <name>Zn(2+)</name>
        <dbReference type="ChEBI" id="CHEBI:29105"/>
        <label>2</label>
    </ligand>
</feature>
<reference evidence="3" key="1">
    <citation type="submission" date="2022-07" db="EMBL/GenBank/DDBJ databases">
        <title>Enhanced cultured diversity of the mouse gut microbiota enables custom-made synthetic communities.</title>
        <authorList>
            <person name="Afrizal A."/>
        </authorList>
    </citation>
    <scope>NUCLEOTIDE SEQUENCE</scope>
    <source>
        <strain evidence="3">DSM 28593</strain>
    </source>
</reference>
<evidence type="ECO:0000256" key="2">
    <source>
        <dbReference type="PIRSR" id="PIRSR001359-3"/>
    </source>
</evidence>
<dbReference type="GO" id="GO:0005975">
    <property type="term" value="P:carbohydrate metabolic process"/>
    <property type="evidence" value="ECO:0007669"/>
    <property type="project" value="InterPro"/>
</dbReference>
<dbReference type="PANTHER" id="PTHR30304:SF0">
    <property type="entry name" value="D-TAGATOSE-1,6-BISPHOSPHATE ALDOLASE SUBUNIT GATY-RELATED"/>
    <property type="match status" value="1"/>
</dbReference>
<comment type="cofactor">
    <cofactor evidence="2">
        <name>Zn(2+)</name>
        <dbReference type="ChEBI" id="CHEBI:29105"/>
    </cofactor>
    <text evidence="2">Binds 2 Zn(2+) ions per subunit. One is catalytic and the other provides a structural contribution.</text>
</comment>
<keyword evidence="2" id="KW-0479">Metal-binding</keyword>
<comment type="caution">
    <text evidence="3">The sequence shown here is derived from an EMBL/GenBank/DDBJ whole genome shotgun (WGS) entry which is preliminary data.</text>
</comment>
<evidence type="ECO:0000313" key="4">
    <source>
        <dbReference type="Proteomes" id="UP001205748"/>
    </source>
</evidence>
<protein>
    <submittedName>
        <fullName evidence="3">Class II fructose-bisphosphate aldolase family protein</fullName>
    </submittedName>
</protein>
<dbReference type="RefSeq" id="WP_257529907.1">
    <property type="nucleotide sequence ID" value="NZ_JANKAS010000003.1"/>
</dbReference>
<feature type="active site" description="Proton donor" evidence="1">
    <location>
        <position position="82"/>
    </location>
</feature>
<dbReference type="PANTHER" id="PTHR30304">
    <property type="entry name" value="D-TAGATOSE-1,6-BISPHOSPHATE ALDOLASE"/>
    <property type="match status" value="1"/>
</dbReference>
<dbReference type="Pfam" id="PF01116">
    <property type="entry name" value="F_bP_aldolase"/>
    <property type="match status" value="1"/>
</dbReference>
<dbReference type="PIRSF" id="PIRSF001359">
    <property type="entry name" value="F_bP_aldolase_II"/>
    <property type="match status" value="1"/>
</dbReference>
<dbReference type="NCBIfam" id="TIGR00167">
    <property type="entry name" value="cbbA"/>
    <property type="match status" value="1"/>
</dbReference>
<dbReference type="Proteomes" id="UP001205748">
    <property type="component" value="Unassembled WGS sequence"/>
</dbReference>
<dbReference type="AlphaFoldDB" id="A0AAE3L2F2"/>
<dbReference type="GO" id="GO:0016832">
    <property type="term" value="F:aldehyde-lyase activity"/>
    <property type="evidence" value="ECO:0007669"/>
    <property type="project" value="InterPro"/>
</dbReference>
<sequence length="284" mass="31368">MYVSMKEMLEKAHRENYGVMAINCFNLETARTVINAAEELKAPIIVNIVEEHLVKHAPSDLIAPMVKTLANKASVPVALNLDHGKDQHLVFKAIEDGFSSIMYDGSDFDFEKNIAETKKVVSYAHQRGISVEAELGSLGGTEGENYTENAMKTDPDEAKRFVESTGIDALAISYGSSHGDYPEGMVPEFDFERLKEIKEKVDIPLVLHGGSGSGEENILKSVQHGINKINVGCDFMNANRDSALKILKENPDINFFYLMHQVEKDSAQVIKDYIELSGSKGKAL</sequence>
<feature type="binding site" evidence="2">
    <location>
        <position position="104"/>
    </location>
    <ligand>
        <name>Zn(2+)</name>
        <dbReference type="ChEBI" id="CHEBI:29105"/>
        <label>2</label>
    </ligand>
</feature>
<name>A0AAE3L2F2_9FIRM</name>
<proteinExistence type="predicted"/>
<dbReference type="PROSITE" id="PS00806">
    <property type="entry name" value="ALDOLASE_CLASS_II_2"/>
    <property type="match status" value="1"/>
</dbReference>
<keyword evidence="4" id="KW-1185">Reference proteome</keyword>
<feature type="binding site" evidence="2">
    <location>
        <position position="178"/>
    </location>
    <ligand>
        <name>Zn(2+)</name>
        <dbReference type="ChEBI" id="CHEBI:29105"/>
        <label>1</label>
        <note>catalytic</note>
    </ligand>
</feature>
<evidence type="ECO:0000313" key="3">
    <source>
        <dbReference type="EMBL" id="MCR1898439.1"/>
    </source>
</evidence>
<gene>
    <name evidence="3" type="ORF">NSA47_05470</name>
</gene>
<dbReference type="EMBL" id="JANKAS010000003">
    <property type="protein sequence ID" value="MCR1898439.1"/>
    <property type="molecule type" value="Genomic_DNA"/>
</dbReference>
<organism evidence="3 4">
    <name type="scientific">Irregularibacter muris</name>
    <dbReference type="NCBI Taxonomy" id="1796619"/>
    <lineage>
        <taxon>Bacteria</taxon>
        <taxon>Bacillati</taxon>
        <taxon>Bacillota</taxon>
        <taxon>Clostridia</taxon>
        <taxon>Eubacteriales</taxon>
        <taxon>Eubacteriaceae</taxon>
        <taxon>Irregularibacter</taxon>
    </lineage>
</organism>
<evidence type="ECO:0000256" key="1">
    <source>
        <dbReference type="PIRSR" id="PIRSR001359-1"/>
    </source>
</evidence>
<feature type="binding site" evidence="2">
    <location>
        <position position="208"/>
    </location>
    <ligand>
        <name>Zn(2+)</name>
        <dbReference type="ChEBI" id="CHEBI:29105"/>
        <label>1</label>
        <note>catalytic</note>
    </ligand>
</feature>
<accession>A0AAE3L2F2</accession>
<feature type="binding site" evidence="2">
    <location>
        <position position="83"/>
    </location>
    <ligand>
        <name>Zn(2+)</name>
        <dbReference type="ChEBI" id="CHEBI:29105"/>
        <label>1</label>
        <note>catalytic</note>
    </ligand>
</feature>
<dbReference type="GO" id="GO:0008270">
    <property type="term" value="F:zinc ion binding"/>
    <property type="evidence" value="ECO:0007669"/>
    <property type="project" value="InterPro"/>
</dbReference>
<keyword evidence="2" id="KW-0862">Zinc</keyword>
<dbReference type="InterPro" id="IPR050246">
    <property type="entry name" value="Class_II_FBP_aldolase"/>
</dbReference>
<dbReference type="Gene3D" id="3.20.20.70">
    <property type="entry name" value="Aldolase class I"/>
    <property type="match status" value="1"/>
</dbReference>
<dbReference type="CDD" id="cd00947">
    <property type="entry name" value="TBP_aldolase_IIB"/>
    <property type="match status" value="1"/>
</dbReference>
<dbReference type="InterPro" id="IPR013785">
    <property type="entry name" value="Aldolase_TIM"/>
</dbReference>
<dbReference type="SUPFAM" id="SSF51569">
    <property type="entry name" value="Aldolase"/>
    <property type="match status" value="1"/>
</dbReference>